<feature type="domain" description="ATPase AAA-type core" evidence="4">
    <location>
        <begin position="7"/>
        <end position="76"/>
    </location>
</feature>
<evidence type="ECO:0000256" key="1">
    <source>
        <dbReference type="ARBA" id="ARBA00022448"/>
    </source>
</evidence>
<keyword evidence="2" id="KW-0547">Nucleotide-binding</keyword>
<dbReference type="GO" id="GO:0016887">
    <property type="term" value="F:ATP hydrolysis activity"/>
    <property type="evidence" value="ECO:0007669"/>
    <property type="project" value="InterPro"/>
</dbReference>
<protein>
    <recommendedName>
        <fullName evidence="4">ATPase AAA-type core domain-containing protein</fullName>
    </recommendedName>
</protein>
<organism evidence="5 6">
    <name type="scientific">Lentibacillus populi</name>
    <dbReference type="NCBI Taxonomy" id="1827502"/>
    <lineage>
        <taxon>Bacteria</taxon>
        <taxon>Bacillati</taxon>
        <taxon>Bacillota</taxon>
        <taxon>Bacilli</taxon>
        <taxon>Bacillales</taxon>
        <taxon>Bacillaceae</taxon>
        <taxon>Lentibacillus</taxon>
    </lineage>
</organism>
<reference evidence="5" key="2">
    <citation type="submission" date="2020-09" db="EMBL/GenBank/DDBJ databases">
        <authorList>
            <person name="Sun Q."/>
            <person name="Zhou Y."/>
        </authorList>
    </citation>
    <scope>NUCLEOTIDE SEQUENCE</scope>
    <source>
        <strain evidence="5">CGMCC 1.15454</strain>
    </source>
</reference>
<sequence>MKQFGLDSYQHTRIQHLSKGNKQKVNIIQALLPNPELLLLDEPISGLDPDSQKRLVDILTQLKKAGTTIIFTCHESFFAERLADRSIHVTQQNIKEVMVSRENNQYRTIEFSGATEALLSFVSSSPFIMKHVCQTSSPHIISVHAVKSNEVIGEIIALGGTIQFVSRQMDMLPMLGSNDNGKKQVKK</sequence>
<dbReference type="Proteomes" id="UP000621492">
    <property type="component" value="Unassembled WGS sequence"/>
</dbReference>
<dbReference type="InterPro" id="IPR027417">
    <property type="entry name" value="P-loop_NTPase"/>
</dbReference>
<evidence type="ECO:0000256" key="2">
    <source>
        <dbReference type="ARBA" id="ARBA00022741"/>
    </source>
</evidence>
<accession>A0A9W5U0S2</accession>
<keyword evidence="6" id="KW-1185">Reference proteome</keyword>
<dbReference type="PANTHER" id="PTHR42939:SF1">
    <property type="entry name" value="ABC TRANSPORTER ATP-BINDING PROTEIN ALBC-RELATED"/>
    <property type="match status" value="1"/>
</dbReference>
<keyword evidence="3" id="KW-0067">ATP-binding</keyword>
<dbReference type="EMBL" id="BMJD01000031">
    <property type="protein sequence ID" value="GGB52315.1"/>
    <property type="molecule type" value="Genomic_DNA"/>
</dbReference>
<dbReference type="AlphaFoldDB" id="A0A9W5U0S2"/>
<dbReference type="InterPro" id="IPR003959">
    <property type="entry name" value="ATPase_AAA_core"/>
</dbReference>
<dbReference type="SUPFAM" id="SSF52540">
    <property type="entry name" value="P-loop containing nucleoside triphosphate hydrolases"/>
    <property type="match status" value="1"/>
</dbReference>
<dbReference type="GO" id="GO:0005524">
    <property type="term" value="F:ATP binding"/>
    <property type="evidence" value="ECO:0007669"/>
    <property type="project" value="UniProtKB-KW"/>
</dbReference>
<dbReference type="Gene3D" id="3.40.50.300">
    <property type="entry name" value="P-loop containing nucleotide triphosphate hydrolases"/>
    <property type="match status" value="1"/>
</dbReference>
<evidence type="ECO:0000313" key="5">
    <source>
        <dbReference type="EMBL" id="GGB52315.1"/>
    </source>
</evidence>
<evidence type="ECO:0000313" key="6">
    <source>
        <dbReference type="Proteomes" id="UP000621492"/>
    </source>
</evidence>
<gene>
    <name evidence="5" type="ORF">GCM10011409_32340</name>
</gene>
<dbReference type="Pfam" id="PF13304">
    <property type="entry name" value="AAA_21"/>
    <property type="match status" value="1"/>
</dbReference>
<dbReference type="InterPro" id="IPR051782">
    <property type="entry name" value="ABC_Transporter_VariousFunc"/>
</dbReference>
<comment type="caution">
    <text evidence="5">The sequence shown here is derived from an EMBL/GenBank/DDBJ whole genome shotgun (WGS) entry which is preliminary data.</text>
</comment>
<reference evidence="5" key="1">
    <citation type="journal article" date="2014" name="Int. J. Syst. Evol. Microbiol.">
        <title>Complete genome sequence of Corynebacterium casei LMG S-19264T (=DSM 44701T), isolated from a smear-ripened cheese.</title>
        <authorList>
            <consortium name="US DOE Joint Genome Institute (JGI-PGF)"/>
            <person name="Walter F."/>
            <person name="Albersmeier A."/>
            <person name="Kalinowski J."/>
            <person name="Ruckert C."/>
        </authorList>
    </citation>
    <scope>NUCLEOTIDE SEQUENCE</scope>
    <source>
        <strain evidence="5">CGMCC 1.15454</strain>
    </source>
</reference>
<evidence type="ECO:0000259" key="4">
    <source>
        <dbReference type="Pfam" id="PF13304"/>
    </source>
</evidence>
<keyword evidence="1" id="KW-0813">Transport</keyword>
<dbReference type="PANTHER" id="PTHR42939">
    <property type="entry name" value="ABC TRANSPORTER ATP-BINDING PROTEIN ALBC-RELATED"/>
    <property type="match status" value="1"/>
</dbReference>
<name>A0A9W5U0S2_9BACI</name>
<evidence type="ECO:0000256" key="3">
    <source>
        <dbReference type="ARBA" id="ARBA00022840"/>
    </source>
</evidence>
<proteinExistence type="predicted"/>